<organism evidence="6 7">
    <name type="scientific">Desulfovibrio gilichinskyi</name>
    <dbReference type="NCBI Taxonomy" id="1519643"/>
    <lineage>
        <taxon>Bacteria</taxon>
        <taxon>Pseudomonadati</taxon>
        <taxon>Thermodesulfobacteriota</taxon>
        <taxon>Desulfovibrionia</taxon>
        <taxon>Desulfovibrionales</taxon>
        <taxon>Desulfovibrionaceae</taxon>
        <taxon>Desulfovibrio</taxon>
    </lineage>
</organism>
<dbReference type="Proteomes" id="UP000192906">
    <property type="component" value="Unassembled WGS sequence"/>
</dbReference>
<name>A0A1X7F2Y4_9BACT</name>
<dbReference type="STRING" id="1519643.SAMN06295933_3600"/>
<dbReference type="SMART" id="SM00530">
    <property type="entry name" value="HTH_XRE"/>
    <property type="match status" value="1"/>
</dbReference>
<evidence type="ECO:0000256" key="1">
    <source>
        <dbReference type="ARBA" id="ARBA00023015"/>
    </source>
</evidence>
<feature type="coiled-coil region" evidence="4">
    <location>
        <begin position="112"/>
        <end position="153"/>
    </location>
</feature>
<keyword evidence="4" id="KW-0175">Coiled coil</keyword>
<dbReference type="InterPro" id="IPR001387">
    <property type="entry name" value="Cro/C1-type_HTH"/>
</dbReference>
<dbReference type="PANTHER" id="PTHR40661:SF3">
    <property type="entry name" value="FELS-1 PROPHAGE TRANSCRIPTIONAL REGULATOR"/>
    <property type="match status" value="1"/>
</dbReference>
<dbReference type="SUPFAM" id="SSF47413">
    <property type="entry name" value="lambda repressor-like DNA-binding domains"/>
    <property type="match status" value="1"/>
</dbReference>
<reference evidence="7" key="1">
    <citation type="submission" date="2017-04" db="EMBL/GenBank/DDBJ databases">
        <authorList>
            <person name="Varghese N."/>
            <person name="Submissions S."/>
        </authorList>
    </citation>
    <scope>NUCLEOTIDE SEQUENCE [LARGE SCALE GENOMIC DNA]</scope>
    <source>
        <strain evidence="7">K3S</strain>
    </source>
</reference>
<dbReference type="PANTHER" id="PTHR40661">
    <property type="match status" value="1"/>
</dbReference>
<dbReference type="InterPro" id="IPR010982">
    <property type="entry name" value="Lambda_DNA-bd_dom_sf"/>
</dbReference>
<keyword evidence="7" id="KW-1185">Reference proteome</keyword>
<dbReference type="CDD" id="cd00093">
    <property type="entry name" value="HTH_XRE"/>
    <property type="match status" value="1"/>
</dbReference>
<keyword evidence="3" id="KW-0804">Transcription</keyword>
<accession>A0A1X7F2Y4</accession>
<evidence type="ECO:0000256" key="3">
    <source>
        <dbReference type="ARBA" id="ARBA00023163"/>
    </source>
</evidence>
<proteinExistence type="predicted"/>
<evidence type="ECO:0000256" key="2">
    <source>
        <dbReference type="ARBA" id="ARBA00023125"/>
    </source>
</evidence>
<dbReference type="AlphaFoldDB" id="A0A1X7F2Y4"/>
<dbReference type="Gene3D" id="1.10.260.40">
    <property type="entry name" value="lambda repressor-like DNA-binding domains"/>
    <property type="match status" value="1"/>
</dbReference>
<dbReference type="Pfam" id="PF01381">
    <property type="entry name" value="HTH_3"/>
    <property type="match status" value="1"/>
</dbReference>
<evidence type="ECO:0000313" key="6">
    <source>
        <dbReference type="EMBL" id="SMF44455.1"/>
    </source>
</evidence>
<dbReference type="GO" id="GO:0003677">
    <property type="term" value="F:DNA binding"/>
    <property type="evidence" value="ECO:0007669"/>
    <property type="project" value="UniProtKB-KW"/>
</dbReference>
<dbReference type="PROSITE" id="PS50943">
    <property type="entry name" value="HTH_CROC1"/>
    <property type="match status" value="1"/>
</dbReference>
<dbReference type="OrthoDB" id="5460127at2"/>
<feature type="domain" description="HTH cro/C1-type" evidence="5">
    <location>
        <begin position="26"/>
        <end position="72"/>
    </location>
</feature>
<dbReference type="EMBL" id="FWZU01000009">
    <property type="protein sequence ID" value="SMF44455.1"/>
    <property type="molecule type" value="Genomic_DNA"/>
</dbReference>
<evidence type="ECO:0000256" key="4">
    <source>
        <dbReference type="SAM" id="Coils"/>
    </source>
</evidence>
<evidence type="ECO:0000259" key="5">
    <source>
        <dbReference type="PROSITE" id="PS50943"/>
    </source>
</evidence>
<evidence type="ECO:0000313" key="7">
    <source>
        <dbReference type="Proteomes" id="UP000192906"/>
    </source>
</evidence>
<gene>
    <name evidence="6" type="ORF">SAMN06295933_3600</name>
</gene>
<protein>
    <submittedName>
        <fullName evidence="6">Helix-turn-helix</fullName>
    </submittedName>
</protein>
<sequence length="169" mass="19473">MFMLNLTLETLTLMSIGDRIKKVRGKISQKEFSSTIGVAQNTLGNYERSERTPNADVIVTIAKEFNVSFDWLLLGEGPMFYDSRHEDYLKSKTSHQVVIEDGQTFFDGCIQCEQLEEELKAERALIRTLYEENRELLKENGNLRVELERMKARATPDEDKPNEAHRNVG</sequence>
<keyword evidence="1" id="KW-0805">Transcription regulation</keyword>
<keyword evidence="2" id="KW-0238">DNA-binding</keyword>